<evidence type="ECO:0000313" key="4">
    <source>
        <dbReference type="Proteomes" id="UP000446658"/>
    </source>
</evidence>
<accession>A0A844GDW9</accession>
<evidence type="ECO:0000313" key="3">
    <source>
        <dbReference type="EMBL" id="MTD33461.1"/>
    </source>
</evidence>
<feature type="chain" id="PRO_5032872313" evidence="1">
    <location>
        <begin position="28"/>
        <end position="104"/>
    </location>
</feature>
<evidence type="ECO:0000256" key="1">
    <source>
        <dbReference type="SAM" id="SignalP"/>
    </source>
</evidence>
<dbReference type="RefSeq" id="WP_230370396.1">
    <property type="nucleotide sequence ID" value="NZ_WLYX01000001.1"/>
</dbReference>
<dbReference type="PROSITE" id="PS50914">
    <property type="entry name" value="BON"/>
    <property type="match status" value="1"/>
</dbReference>
<organism evidence="3 4">
    <name type="scientific">Paludibacterium denitrificans</name>
    <dbReference type="NCBI Taxonomy" id="2675226"/>
    <lineage>
        <taxon>Bacteria</taxon>
        <taxon>Pseudomonadati</taxon>
        <taxon>Pseudomonadota</taxon>
        <taxon>Betaproteobacteria</taxon>
        <taxon>Neisseriales</taxon>
        <taxon>Chromobacteriaceae</taxon>
        <taxon>Paludibacterium</taxon>
    </lineage>
</organism>
<evidence type="ECO:0000259" key="2">
    <source>
        <dbReference type="PROSITE" id="PS50914"/>
    </source>
</evidence>
<proteinExistence type="predicted"/>
<dbReference type="EMBL" id="WLYX01000001">
    <property type="protein sequence ID" value="MTD33461.1"/>
    <property type="molecule type" value="Genomic_DNA"/>
</dbReference>
<sequence length="104" mass="10858">MKRMAVRSILLATLALSGSFMATVAHAEQAAAAATATGEALAAQVKQALDNDPELKALNLKVTAKKADITIEGTMTDDQQMVKAGTIAQDVPGVVNITNNMMMK</sequence>
<keyword evidence="1" id="KW-0732">Signal</keyword>
<feature type="signal peptide" evidence="1">
    <location>
        <begin position="1"/>
        <end position="27"/>
    </location>
</feature>
<feature type="domain" description="BON" evidence="2">
    <location>
        <begin position="37"/>
        <end position="104"/>
    </location>
</feature>
<name>A0A844GDW9_9NEIS</name>
<comment type="caution">
    <text evidence="3">The sequence shown here is derived from an EMBL/GenBank/DDBJ whole genome shotgun (WGS) entry which is preliminary data.</text>
</comment>
<dbReference type="InterPro" id="IPR007055">
    <property type="entry name" value="BON_dom"/>
</dbReference>
<dbReference type="Pfam" id="PF04972">
    <property type="entry name" value="BON"/>
    <property type="match status" value="1"/>
</dbReference>
<gene>
    <name evidence="3" type="ORF">GKE73_11140</name>
</gene>
<dbReference type="Gene3D" id="3.30.1340.30">
    <property type="match status" value="1"/>
</dbReference>
<protein>
    <submittedName>
        <fullName evidence="3">BON domain-containing protein</fullName>
    </submittedName>
</protein>
<keyword evidence="4" id="KW-1185">Reference proteome</keyword>
<dbReference type="AlphaFoldDB" id="A0A844GDW9"/>
<reference evidence="3 4" key="1">
    <citation type="submission" date="2019-11" db="EMBL/GenBank/DDBJ databases">
        <title>Draft genome sequence of Paludibacterium sp. dN18-1.</title>
        <authorList>
            <person name="Im W.-T."/>
        </authorList>
    </citation>
    <scope>NUCLEOTIDE SEQUENCE [LARGE SCALE GENOMIC DNA]</scope>
    <source>
        <strain evidence="4">dN 18-1</strain>
    </source>
</reference>
<dbReference type="Proteomes" id="UP000446658">
    <property type="component" value="Unassembled WGS sequence"/>
</dbReference>